<keyword evidence="1" id="KW-0732">Signal</keyword>
<accession>A0A8J7SE71</accession>
<comment type="caution">
    <text evidence="2">The sequence shown here is derived from an EMBL/GenBank/DDBJ whole genome shotgun (WGS) entry which is preliminary data.</text>
</comment>
<keyword evidence="3" id="KW-1185">Reference proteome</keyword>
<sequence>MVEFSRLTGRARRLGLALAASAAIAVSLGAPSANAQTQPPAEGAIARLATLHWQAVLLERMTLGACASAAGADAAATEARIESARARFDTVLGQMRDGYGATIPDERIRKQVERGLDDLSSQWWRYRGALDGVTSGRDTTPGALAGVRAIGHGMTETVDKLYSGSRRALTKAGETDMGQTMGEFSAFSHVMQAESAVSGACFAGIDGLPQEIRADAAQQIELFAGEVGKLAQNPFASPEQKALAARWDEVMPKLRAAAGGTALAPADLVALTGLLDEWAAASDRLGVERRSGL</sequence>
<proteinExistence type="predicted"/>
<dbReference type="EMBL" id="JAEHHL010000002">
    <property type="protein sequence ID" value="MBK0398802.1"/>
    <property type="molecule type" value="Genomic_DNA"/>
</dbReference>
<name>A0A8J7SE71_9RHOB</name>
<evidence type="ECO:0000313" key="2">
    <source>
        <dbReference type="EMBL" id="MBK0398802.1"/>
    </source>
</evidence>
<gene>
    <name evidence="2" type="ORF">H0I76_06350</name>
</gene>
<reference evidence="2" key="1">
    <citation type="submission" date="2020-12" db="EMBL/GenBank/DDBJ databases">
        <title>Bacterial taxonomy.</title>
        <authorList>
            <person name="Pan X."/>
        </authorList>
    </citation>
    <scope>NUCLEOTIDE SEQUENCE</scope>
    <source>
        <strain evidence="2">M0105</strain>
    </source>
</reference>
<evidence type="ECO:0000256" key="1">
    <source>
        <dbReference type="SAM" id="SignalP"/>
    </source>
</evidence>
<evidence type="ECO:0008006" key="4">
    <source>
        <dbReference type="Google" id="ProtNLM"/>
    </source>
</evidence>
<dbReference type="RefSeq" id="WP_200608431.1">
    <property type="nucleotide sequence ID" value="NZ_JAEHHL010000002.1"/>
</dbReference>
<dbReference type="Proteomes" id="UP000655420">
    <property type="component" value="Unassembled WGS sequence"/>
</dbReference>
<feature type="signal peptide" evidence="1">
    <location>
        <begin position="1"/>
        <end position="35"/>
    </location>
</feature>
<dbReference type="AlphaFoldDB" id="A0A8J7SE71"/>
<protein>
    <recommendedName>
        <fullName evidence="4">NarX-like N-terminal domain-containing protein</fullName>
    </recommendedName>
</protein>
<evidence type="ECO:0000313" key="3">
    <source>
        <dbReference type="Proteomes" id="UP000655420"/>
    </source>
</evidence>
<feature type="chain" id="PRO_5035302568" description="NarX-like N-terminal domain-containing protein" evidence="1">
    <location>
        <begin position="36"/>
        <end position="293"/>
    </location>
</feature>
<organism evidence="2 3">
    <name type="scientific">Thermohalobaculum xanthum</name>
    <dbReference type="NCBI Taxonomy" id="2753746"/>
    <lineage>
        <taxon>Bacteria</taxon>
        <taxon>Pseudomonadati</taxon>
        <taxon>Pseudomonadota</taxon>
        <taxon>Alphaproteobacteria</taxon>
        <taxon>Rhodobacterales</taxon>
        <taxon>Paracoccaceae</taxon>
        <taxon>Thermohalobaculum</taxon>
    </lineage>
</organism>